<dbReference type="EMBL" id="AP026830">
    <property type="protein sequence ID" value="BDR92543.1"/>
    <property type="molecule type" value="Genomic_DNA"/>
</dbReference>
<dbReference type="SUPFAM" id="SSF46785">
    <property type="entry name" value="Winged helix' DNA-binding domain"/>
    <property type="match status" value="1"/>
</dbReference>
<dbReference type="RefSeq" id="WP_188603778.1">
    <property type="nucleotide sequence ID" value="NZ_AP026830.1"/>
</dbReference>
<keyword evidence="5" id="KW-1185">Reference proteome</keyword>
<dbReference type="InterPro" id="IPR036388">
    <property type="entry name" value="WH-like_DNA-bd_sf"/>
</dbReference>
<proteinExistence type="predicted"/>
<dbReference type="Proteomes" id="UP001060771">
    <property type="component" value="Chromosome"/>
</dbReference>
<dbReference type="Pfam" id="PF03551">
    <property type="entry name" value="PadR"/>
    <property type="match status" value="1"/>
</dbReference>
<feature type="domain" description="Transcription regulator PadR N-terminal" evidence="1">
    <location>
        <begin position="27"/>
        <end position="95"/>
    </location>
</feature>
<dbReference type="InterPro" id="IPR005149">
    <property type="entry name" value="Tscrpt_reg_PadR_N"/>
</dbReference>
<sequence>MHYEHAHGHFGPPPQWFIKRRGLKYLVLYLLNNKGPMTGAQIIDEIERLSMGFWRPSPGSVYPALDELEKEGLIKVAKVEGTKKYYEITESGKAFIGLPNVDKTSAAINDFISLAKYIIDNWDTISEGDKGRIREVIKDLIKAANIQC</sequence>
<gene>
    <name evidence="3" type="ORF">GCM10007112_19790</name>
    <name evidence="2" type="ORF">Vsou_16360</name>
</gene>
<reference evidence="3" key="1">
    <citation type="journal article" date="2014" name="Int. J. Syst. Evol. Microbiol.">
        <title>Complete genome sequence of Corynebacterium casei LMG S-19264T (=DSM 44701T), isolated from a smear-ripened cheese.</title>
        <authorList>
            <consortium name="US DOE Joint Genome Institute (JGI-PGF)"/>
            <person name="Walter F."/>
            <person name="Albersmeier A."/>
            <person name="Kalinowski J."/>
            <person name="Ruckert C."/>
        </authorList>
    </citation>
    <scope>NUCLEOTIDE SEQUENCE</scope>
    <source>
        <strain evidence="3">JCM 11219</strain>
    </source>
</reference>
<evidence type="ECO:0000313" key="2">
    <source>
        <dbReference type="EMBL" id="BDR92543.1"/>
    </source>
</evidence>
<dbReference type="InterPro" id="IPR036390">
    <property type="entry name" value="WH_DNA-bd_sf"/>
</dbReference>
<dbReference type="Proteomes" id="UP000657075">
    <property type="component" value="Unassembled WGS sequence"/>
</dbReference>
<reference evidence="3" key="2">
    <citation type="submission" date="2020-09" db="EMBL/GenBank/DDBJ databases">
        <authorList>
            <person name="Sun Q."/>
            <person name="Ohkuma M."/>
        </authorList>
    </citation>
    <scope>NUCLEOTIDE SEQUENCE</scope>
    <source>
        <strain evidence="3">JCM 11219</strain>
    </source>
</reference>
<reference evidence="5" key="3">
    <citation type="submission" date="2022-09" db="EMBL/GenBank/DDBJ databases">
        <title>Complete genome sequence of Vulcanisaeta souniana.</title>
        <authorList>
            <person name="Kato S."/>
            <person name="Itoh T."/>
            <person name="Ohkuma M."/>
        </authorList>
    </citation>
    <scope>NUCLEOTIDE SEQUENCE [LARGE SCALE GENOMIC DNA]</scope>
    <source>
        <strain evidence="5">JCM 11219</strain>
    </source>
</reference>
<dbReference type="Gene3D" id="1.10.10.10">
    <property type="entry name" value="Winged helix-like DNA-binding domain superfamily/Winged helix DNA-binding domain"/>
    <property type="match status" value="1"/>
</dbReference>
<dbReference type="EMBL" id="BMNM01000009">
    <property type="protein sequence ID" value="GGI83028.1"/>
    <property type="molecule type" value="Genomic_DNA"/>
</dbReference>
<evidence type="ECO:0000313" key="5">
    <source>
        <dbReference type="Proteomes" id="UP001060771"/>
    </source>
</evidence>
<dbReference type="InterPro" id="IPR011991">
    <property type="entry name" value="ArsR-like_HTH"/>
</dbReference>
<evidence type="ECO:0000313" key="3">
    <source>
        <dbReference type="EMBL" id="GGI83028.1"/>
    </source>
</evidence>
<dbReference type="GeneID" id="76207184"/>
<dbReference type="AlphaFoldDB" id="A0A830EJI9"/>
<dbReference type="PANTHER" id="PTHR43252:SF5">
    <property type="entry name" value="TRANSCRIPTIONAL REGULATOR, PADR-LIKE FAMILY"/>
    <property type="match status" value="1"/>
</dbReference>
<dbReference type="OrthoDB" id="56053at2157"/>
<evidence type="ECO:0000313" key="4">
    <source>
        <dbReference type="Proteomes" id="UP000657075"/>
    </source>
</evidence>
<protein>
    <submittedName>
        <fullName evidence="3">PadR family transcriptional regulator</fullName>
    </submittedName>
</protein>
<organism evidence="3 4">
    <name type="scientific">Vulcanisaeta souniana JCM 11219</name>
    <dbReference type="NCBI Taxonomy" id="1293586"/>
    <lineage>
        <taxon>Archaea</taxon>
        <taxon>Thermoproteota</taxon>
        <taxon>Thermoprotei</taxon>
        <taxon>Thermoproteales</taxon>
        <taxon>Thermoproteaceae</taxon>
        <taxon>Vulcanisaeta</taxon>
    </lineage>
</organism>
<reference evidence="2" key="4">
    <citation type="journal article" date="2023" name="Microbiol. Resour. Announc.">
        <title>Complete Genome Sequence of Vulcanisaeta souniana Strain IC-059, a Hyperthermophilic Archaeon Isolated from Hot Spring Water in Japan.</title>
        <authorList>
            <person name="Kato S."/>
            <person name="Itoh T."/>
            <person name="Wu L."/>
            <person name="Ma J."/>
            <person name="Ohkuma M."/>
        </authorList>
    </citation>
    <scope>NUCLEOTIDE SEQUENCE</scope>
    <source>
        <strain evidence="2">JCM 11219</strain>
    </source>
</reference>
<evidence type="ECO:0000259" key="1">
    <source>
        <dbReference type="Pfam" id="PF03551"/>
    </source>
</evidence>
<accession>A0A830EJI9</accession>
<dbReference type="CDD" id="cd00090">
    <property type="entry name" value="HTH_ARSR"/>
    <property type="match status" value="1"/>
</dbReference>
<name>A0A830EJI9_9CREN</name>
<dbReference type="PANTHER" id="PTHR43252">
    <property type="entry name" value="TRANSCRIPTIONAL REGULATOR YQJI"/>
    <property type="match status" value="1"/>
</dbReference>